<evidence type="ECO:0000313" key="1">
    <source>
        <dbReference type="EMBL" id="RJE87328.1"/>
    </source>
</evidence>
<dbReference type="Proteomes" id="UP000284202">
    <property type="component" value="Unassembled WGS sequence"/>
</dbReference>
<dbReference type="AlphaFoldDB" id="A0A418T2A4"/>
<organism evidence="1 2">
    <name type="scientific">Paracoccus onubensis</name>
    <dbReference type="NCBI Taxonomy" id="1675788"/>
    <lineage>
        <taxon>Bacteria</taxon>
        <taxon>Pseudomonadati</taxon>
        <taxon>Pseudomonadota</taxon>
        <taxon>Alphaproteobacteria</taxon>
        <taxon>Rhodobacterales</taxon>
        <taxon>Paracoccaceae</taxon>
        <taxon>Paracoccus</taxon>
    </lineage>
</organism>
<comment type="caution">
    <text evidence="1">The sequence shown here is derived from an EMBL/GenBank/DDBJ whole genome shotgun (WGS) entry which is preliminary data.</text>
</comment>
<protein>
    <submittedName>
        <fullName evidence="1">Uncharacterized protein</fullName>
    </submittedName>
</protein>
<proteinExistence type="predicted"/>
<name>A0A418T2A4_9RHOB</name>
<reference evidence="2" key="1">
    <citation type="submission" date="2018-09" db="EMBL/GenBank/DDBJ databases">
        <title>Acidovorax cavernicola nov. sp. isolated from Gruta de las Maravillas (Aracena, Spain).</title>
        <authorList>
            <person name="Jurado V."/>
            <person name="Gutierrez-Patricio S."/>
            <person name="Gonzalez-Pimentel J.L."/>
            <person name="Miller A.Z."/>
            <person name="Laiz L."/>
            <person name="Saiz-Jimenez C."/>
        </authorList>
    </citation>
    <scope>NUCLEOTIDE SEQUENCE [LARGE SCALE GENOMIC DNA]</scope>
    <source>
        <strain evidence="2">1011MAR3C25</strain>
    </source>
</reference>
<gene>
    <name evidence="1" type="ORF">D3P04_06235</name>
</gene>
<sequence>MKFGSNLIVVLESRSRVMQKSMPCSWMDELTAVLDPPVAFPCAGLICGRIIICLCRKGGPDTDAGD</sequence>
<accession>A0A418T2A4</accession>
<keyword evidence="2" id="KW-1185">Reference proteome</keyword>
<dbReference type="EMBL" id="QZCG01000003">
    <property type="protein sequence ID" value="RJE87328.1"/>
    <property type="molecule type" value="Genomic_DNA"/>
</dbReference>
<evidence type="ECO:0000313" key="2">
    <source>
        <dbReference type="Proteomes" id="UP000284202"/>
    </source>
</evidence>